<feature type="compositionally biased region" description="Pro residues" evidence="5">
    <location>
        <begin position="20"/>
        <end position="32"/>
    </location>
</feature>
<evidence type="ECO:0000313" key="8">
    <source>
        <dbReference type="Proteomes" id="UP001165060"/>
    </source>
</evidence>
<feature type="transmembrane region" description="Helical" evidence="6">
    <location>
        <begin position="312"/>
        <end position="333"/>
    </location>
</feature>
<evidence type="ECO:0000256" key="2">
    <source>
        <dbReference type="ARBA" id="ARBA00022692"/>
    </source>
</evidence>
<keyword evidence="2 6" id="KW-0812">Transmembrane</keyword>
<organism evidence="7 8">
    <name type="scientific">Tetraparma gracilis</name>
    <dbReference type="NCBI Taxonomy" id="2962635"/>
    <lineage>
        <taxon>Eukaryota</taxon>
        <taxon>Sar</taxon>
        <taxon>Stramenopiles</taxon>
        <taxon>Ochrophyta</taxon>
        <taxon>Bolidophyceae</taxon>
        <taxon>Parmales</taxon>
        <taxon>Triparmaceae</taxon>
        <taxon>Tetraparma</taxon>
    </lineage>
</organism>
<dbReference type="EMBL" id="BRYB01006514">
    <property type="protein sequence ID" value="GMI50741.1"/>
    <property type="molecule type" value="Genomic_DNA"/>
</dbReference>
<dbReference type="PANTHER" id="PTHR11040">
    <property type="entry name" value="ZINC/IRON TRANSPORTER"/>
    <property type="match status" value="1"/>
</dbReference>
<evidence type="ECO:0000256" key="6">
    <source>
        <dbReference type="SAM" id="Phobius"/>
    </source>
</evidence>
<protein>
    <submittedName>
        <fullName evidence="7">Uncharacterized protein</fullName>
    </submittedName>
</protein>
<feature type="transmembrane region" description="Helical" evidence="6">
    <location>
        <begin position="255"/>
        <end position="275"/>
    </location>
</feature>
<feature type="compositionally biased region" description="Low complexity" evidence="5">
    <location>
        <begin position="1"/>
        <end position="19"/>
    </location>
</feature>
<evidence type="ECO:0000256" key="1">
    <source>
        <dbReference type="ARBA" id="ARBA00004141"/>
    </source>
</evidence>
<keyword evidence="8" id="KW-1185">Reference proteome</keyword>
<feature type="transmembrane region" description="Helical" evidence="6">
    <location>
        <begin position="106"/>
        <end position="125"/>
    </location>
</feature>
<feature type="transmembrane region" description="Helical" evidence="6">
    <location>
        <begin position="222"/>
        <end position="243"/>
    </location>
</feature>
<feature type="region of interest" description="Disordered" evidence="5">
    <location>
        <begin position="1"/>
        <end position="57"/>
    </location>
</feature>
<feature type="transmembrane region" description="Helical" evidence="6">
    <location>
        <begin position="345"/>
        <end position="364"/>
    </location>
</feature>
<comment type="caution">
    <text evidence="7">The sequence shown here is derived from an EMBL/GenBank/DDBJ whole genome shotgun (WGS) entry which is preliminary data.</text>
</comment>
<gene>
    <name evidence="7" type="ORF">TeGR_g14290</name>
</gene>
<sequence>MVATRTSAAAASGALSPRAPSTPRPPPKPRQPPQSRKASGSPKPQLRGGEEGEGPGTRSAKEVLAYHFLGQSPLSLFFLSLTVLITVLFLPATLAPPSPTVHHVFYYGWITALSTGLGVLPLLLLPSLPPGTVGRSLAVACGMMSAASYSLVSEGFDLPPAPGDATGGGAAGRWTMCGGVKGRTVLGVLLGLLFIKCTQAFLDSHDGVSLQTFRNANAKKVLLILIVMTLHSFSEGVGIGVSFGGDHGPVLGRFISLSLAVHNIPEGLAVAMAMVGQKTTVLATFLFAVLTSVPQPIMAVPAFVFVEEFIPVLPVGLGFAGGAMFYVAVFELWDEAVEEVGSRKEVFLVSVVSAVIMLFLQVQIKGDE</sequence>
<keyword evidence="3 6" id="KW-1133">Transmembrane helix</keyword>
<evidence type="ECO:0000256" key="4">
    <source>
        <dbReference type="ARBA" id="ARBA00023136"/>
    </source>
</evidence>
<evidence type="ECO:0000256" key="5">
    <source>
        <dbReference type="SAM" id="MobiDB-lite"/>
    </source>
</evidence>
<dbReference type="InterPro" id="IPR003689">
    <property type="entry name" value="ZIP"/>
</dbReference>
<dbReference type="Proteomes" id="UP001165060">
    <property type="component" value="Unassembled WGS sequence"/>
</dbReference>
<evidence type="ECO:0000256" key="3">
    <source>
        <dbReference type="ARBA" id="ARBA00022989"/>
    </source>
</evidence>
<dbReference type="PANTHER" id="PTHR11040:SF70">
    <property type="entry name" value="OS05G0316100 PROTEIN"/>
    <property type="match status" value="1"/>
</dbReference>
<feature type="transmembrane region" description="Helical" evidence="6">
    <location>
        <begin position="74"/>
        <end position="94"/>
    </location>
</feature>
<feature type="transmembrane region" description="Helical" evidence="6">
    <location>
        <begin position="282"/>
        <end position="306"/>
    </location>
</feature>
<proteinExistence type="predicted"/>
<keyword evidence="4 6" id="KW-0472">Membrane</keyword>
<dbReference type="Pfam" id="PF02535">
    <property type="entry name" value="Zip"/>
    <property type="match status" value="1"/>
</dbReference>
<evidence type="ECO:0000313" key="7">
    <source>
        <dbReference type="EMBL" id="GMI50741.1"/>
    </source>
</evidence>
<accession>A0ABQ6N8P8</accession>
<reference evidence="7 8" key="1">
    <citation type="journal article" date="2023" name="Commun. Biol.">
        <title>Genome analysis of Parmales, the sister group of diatoms, reveals the evolutionary specialization of diatoms from phago-mixotrophs to photoautotrophs.</title>
        <authorList>
            <person name="Ban H."/>
            <person name="Sato S."/>
            <person name="Yoshikawa S."/>
            <person name="Yamada K."/>
            <person name="Nakamura Y."/>
            <person name="Ichinomiya M."/>
            <person name="Sato N."/>
            <person name="Blanc-Mathieu R."/>
            <person name="Endo H."/>
            <person name="Kuwata A."/>
            <person name="Ogata H."/>
        </authorList>
    </citation>
    <scope>NUCLEOTIDE SEQUENCE [LARGE SCALE GENOMIC DNA]</scope>
</reference>
<name>A0ABQ6N8P8_9STRA</name>
<comment type="subcellular location">
    <subcellularLocation>
        <location evidence="1">Membrane</location>
        <topology evidence="1">Multi-pass membrane protein</topology>
    </subcellularLocation>
</comment>